<keyword evidence="3" id="KW-1185">Reference proteome</keyword>
<feature type="compositionally biased region" description="Basic and acidic residues" evidence="1">
    <location>
        <begin position="50"/>
        <end position="59"/>
    </location>
</feature>
<evidence type="ECO:0000313" key="3">
    <source>
        <dbReference type="Proteomes" id="UP001359485"/>
    </source>
</evidence>
<comment type="caution">
    <text evidence="2">The sequence shown here is derived from an EMBL/GenBank/DDBJ whole genome shotgun (WGS) entry which is preliminary data.</text>
</comment>
<dbReference type="Proteomes" id="UP001359485">
    <property type="component" value="Unassembled WGS sequence"/>
</dbReference>
<accession>A0ABR1AJ18</accession>
<name>A0ABR1AJ18_POLSC</name>
<protein>
    <submittedName>
        <fullName evidence="2">Uncharacterized protein</fullName>
    </submittedName>
</protein>
<evidence type="ECO:0000256" key="1">
    <source>
        <dbReference type="SAM" id="MobiDB-lite"/>
    </source>
</evidence>
<gene>
    <name evidence="2" type="ORF">RUM44_006773</name>
</gene>
<evidence type="ECO:0000313" key="2">
    <source>
        <dbReference type="EMBL" id="KAK6620372.1"/>
    </source>
</evidence>
<feature type="region of interest" description="Disordered" evidence="1">
    <location>
        <begin position="50"/>
        <end position="85"/>
    </location>
</feature>
<dbReference type="EMBL" id="JAWJWF010000048">
    <property type="protein sequence ID" value="KAK6620372.1"/>
    <property type="molecule type" value="Genomic_DNA"/>
</dbReference>
<sequence length="163" mass="18828">MKNLGLNDETTPDLLIEDKEEIVTQVPIFTRTKRLIGLKIENFSIVSRKEKTKERKIQEKPSGSEAKANKVKRRSGNDNQEMKKRKVWKTSGDDFTFDLKPVFYFWGGGSQRRMPTVLSKRGEPPRCKTFSTVHQIGKIVGNGEAVVRKNATLTDFMKRRRRD</sequence>
<proteinExistence type="predicted"/>
<organism evidence="2 3">
    <name type="scientific">Polyplax serrata</name>
    <name type="common">Common mouse louse</name>
    <dbReference type="NCBI Taxonomy" id="468196"/>
    <lineage>
        <taxon>Eukaryota</taxon>
        <taxon>Metazoa</taxon>
        <taxon>Ecdysozoa</taxon>
        <taxon>Arthropoda</taxon>
        <taxon>Hexapoda</taxon>
        <taxon>Insecta</taxon>
        <taxon>Pterygota</taxon>
        <taxon>Neoptera</taxon>
        <taxon>Paraneoptera</taxon>
        <taxon>Psocodea</taxon>
        <taxon>Troctomorpha</taxon>
        <taxon>Phthiraptera</taxon>
        <taxon>Anoplura</taxon>
        <taxon>Polyplacidae</taxon>
        <taxon>Polyplax</taxon>
    </lineage>
</organism>
<reference evidence="2 3" key="1">
    <citation type="submission" date="2023-09" db="EMBL/GenBank/DDBJ databases">
        <title>Genomes of two closely related lineages of the louse Polyplax serrata with different host specificities.</title>
        <authorList>
            <person name="Martinu J."/>
            <person name="Tarabai H."/>
            <person name="Stefka J."/>
            <person name="Hypsa V."/>
        </authorList>
    </citation>
    <scope>NUCLEOTIDE SEQUENCE [LARGE SCALE GENOMIC DNA]</scope>
    <source>
        <strain evidence="2">98ZLc_SE</strain>
    </source>
</reference>